<keyword evidence="2" id="KW-1185">Reference proteome</keyword>
<reference evidence="2" key="1">
    <citation type="journal article" date="2022" name="Mol. Ecol. Resour.">
        <title>The genomes of chicory, endive, great burdock and yacon provide insights into Asteraceae palaeo-polyploidization history and plant inulin production.</title>
        <authorList>
            <person name="Fan W."/>
            <person name="Wang S."/>
            <person name="Wang H."/>
            <person name="Wang A."/>
            <person name="Jiang F."/>
            <person name="Liu H."/>
            <person name="Zhao H."/>
            <person name="Xu D."/>
            <person name="Zhang Y."/>
        </authorList>
    </citation>
    <scope>NUCLEOTIDE SEQUENCE [LARGE SCALE GENOMIC DNA]</scope>
    <source>
        <strain evidence="2">cv. Yunnan</strain>
    </source>
</reference>
<gene>
    <name evidence="1" type="ORF">L1987_34356</name>
</gene>
<evidence type="ECO:0000313" key="1">
    <source>
        <dbReference type="EMBL" id="KAI3799066.1"/>
    </source>
</evidence>
<name>A0ACB9HUU0_9ASTR</name>
<reference evidence="1 2" key="2">
    <citation type="journal article" date="2022" name="Mol. Ecol. Resour.">
        <title>The genomes of chicory, endive, great burdock and yacon provide insights into Asteraceae paleo-polyploidization history and plant inulin production.</title>
        <authorList>
            <person name="Fan W."/>
            <person name="Wang S."/>
            <person name="Wang H."/>
            <person name="Wang A."/>
            <person name="Jiang F."/>
            <person name="Liu H."/>
            <person name="Zhao H."/>
            <person name="Xu D."/>
            <person name="Zhang Y."/>
        </authorList>
    </citation>
    <scope>NUCLEOTIDE SEQUENCE [LARGE SCALE GENOMIC DNA]</scope>
    <source>
        <strain evidence="2">cv. Yunnan</strain>
        <tissue evidence="1">Leaves</tissue>
    </source>
</reference>
<protein>
    <submittedName>
        <fullName evidence="1">Uncharacterized protein</fullName>
    </submittedName>
</protein>
<accession>A0ACB9HUU0</accession>
<evidence type="ECO:0000313" key="2">
    <source>
        <dbReference type="Proteomes" id="UP001056120"/>
    </source>
</evidence>
<organism evidence="1 2">
    <name type="scientific">Smallanthus sonchifolius</name>
    <dbReference type="NCBI Taxonomy" id="185202"/>
    <lineage>
        <taxon>Eukaryota</taxon>
        <taxon>Viridiplantae</taxon>
        <taxon>Streptophyta</taxon>
        <taxon>Embryophyta</taxon>
        <taxon>Tracheophyta</taxon>
        <taxon>Spermatophyta</taxon>
        <taxon>Magnoliopsida</taxon>
        <taxon>eudicotyledons</taxon>
        <taxon>Gunneridae</taxon>
        <taxon>Pentapetalae</taxon>
        <taxon>asterids</taxon>
        <taxon>campanulids</taxon>
        <taxon>Asterales</taxon>
        <taxon>Asteraceae</taxon>
        <taxon>Asteroideae</taxon>
        <taxon>Heliantheae alliance</taxon>
        <taxon>Millerieae</taxon>
        <taxon>Smallanthus</taxon>
    </lineage>
</organism>
<sequence>MVYELGHQKDGGFAGNFHKKRRRGANNVNKFIGNIARNYMETTEGENWASNLISHLNSRFPTSIDTRKDFIQQEVQDANLHQIISSHSSLPDLLVSNSFFPPENEMNLGYSRYSHAALNLYNPILCGGSAYNEYIQNAAYGGINLISPLGIKQSDLDIITSPEQVSTITACSYGDMISDTEAFDSITATNSFQQQPFHNSQYKSFTGNKRSAYSMDHPLLSVDDVQSPYPNSCNVQQSFQNLPEASDSLQNISNNQDSFQPQIPAQQHIGLESSSDIFSFKVLSAYVMYKDMPANLRKEVSFQDYMHAAECQENLCKCHLYLELSSHFDKCNDLNCNICGPARSLCGSTGNFQLESRKRKVDQSEATNNMDPTNTGTLLDALPTKYPKLESSKVGEDAMDDDQRRKVNGAHDQQNAVVVNQSDNVVNNEMMEYLKLESSTVGEDAMNDDQRREVNGAHDQKELTVVNQSDNIVNNEIVKYPKLEISTVGEDAMDDDQRREVTSSHDQQELTVVNQKDNIINDEMMKYPRLESSKVGEDAMDDDQRTVSSSHDQQELTVVNQSDNIVNDEMMKYPRLESSTVGKHAMDDDQRREVNGAHDKQELTIVNQSDNVVNNEMIKSSQLCSDHLSSKEMTFDEKEKSGRAIIEANNDSNSGAEVAGLNSNKSMAPKVSMVDCDSVLESDNNKLIIAPLIDNDSQLEPEKIKIQSVSLADLFTADQIKEHLLSFTSQKVVSENIAPSIGPNTCQLCSMDKLVFAPAPIYCSSCDTRIKRNVGYYRSTNDFGTRHCFCMSCYRGSHGNNILMRGYGFSIPKSNLQKAKNDEEKEDSWVLCDKCQCWQHRICGLYNDEKDVEGKAEYICPKCYLEEIESGIRVPLPQTTGSGAKDLPRTNLSDHIEQRLSKRLNQERQEMAKSSGVEPNEVPGAEGLVVRVVVSVEKQLEVRQKFINILHGEDYPSGFTYRSKLIFLFQKIEGVDVCLFGMCVQEFGSECGGPNQRCVYISYLDSVKYFRPERKCVTGESLRTFVYHEILTGYLEYCKKRGFATCYIWACPLIKGEDYIFYCHPETQRTPKQDKLRQWYKSMLKKATEDNIVVDHTNLYNQFFVPSGEGNMKITAARLPYFDGDYWSGAAENIVRKLEVEESAGGLQSKLPNKRILKAMGQDKIDIAVKDVLVMQKLGQIILPVKENFMIVHLQYICTYCHEVILSGSRWFCSHCKKIQLCSRCFNADKKISESKLHTCHSGEKNQLSEVVVNDVTLDTKDTDDVFVNCFFETRDAFLNKCQKSHFQFDTLSRAKYSSMMILYHLIYKPVIKPTCTACHADIVVELCWHCDTCAKYYICESCYKMRHGAYHPHSLNPPSMDIDCGSISQQLHMQKDWKLKFVLDTLMHASECDRIPCAYKECNVMRRLFYHAARCSVKARGGCKFCQRVWTILKLHSQICTDSECKIPRCMDIKKYKELLAAQSANLQVTMNDQQEVAAEAPVG</sequence>
<dbReference type="Proteomes" id="UP001056120">
    <property type="component" value="Linkage Group LG11"/>
</dbReference>
<dbReference type="EMBL" id="CM042028">
    <property type="protein sequence ID" value="KAI3799066.1"/>
    <property type="molecule type" value="Genomic_DNA"/>
</dbReference>
<proteinExistence type="predicted"/>
<comment type="caution">
    <text evidence="1">The sequence shown here is derived from an EMBL/GenBank/DDBJ whole genome shotgun (WGS) entry which is preliminary data.</text>
</comment>